<dbReference type="InterPro" id="IPR019088">
    <property type="entry name" value="CHP02186-rel_TM"/>
</dbReference>
<gene>
    <name evidence="3" type="ORF">E0E05_01815</name>
</gene>
<proteinExistence type="predicted"/>
<keyword evidence="1" id="KW-1133">Transmembrane helix</keyword>
<evidence type="ECO:0000256" key="2">
    <source>
        <dbReference type="SAM" id="SignalP"/>
    </source>
</evidence>
<keyword evidence="2" id="KW-0732">Signal</keyword>
<accession>A0A4P6UZL0</accession>
<name>A0A4P6UZL0_9HYPH</name>
<keyword evidence="4" id="KW-1185">Reference proteome</keyword>
<dbReference type="AlphaFoldDB" id="A0A4P6UZL0"/>
<keyword evidence="1" id="KW-0812">Transmembrane</keyword>
<dbReference type="Pfam" id="PF09608">
    <property type="entry name" value="Alph_Pro_TM"/>
    <property type="match status" value="1"/>
</dbReference>
<protein>
    <submittedName>
        <fullName evidence="3">TIGR02186 family protein</fullName>
    </submittedName>
</protein>
<evidence type="ECO:0000313" key="4">
    <source>
        <dbReference type="Proteomes" id="UP000293719"/>
    </source>
</evidence>
<dbReference type="RefSeq" id="WP_131615142.1">
    <property type="nucleotide sequence ID" value="NZ_CP036532.1"/>
</dbReference>
<feature type="signal peptide" evidence="2">
    <location>
        <begin position="1"/>
        <end position="31"/>
    </location>
</feature>
<dbReference type="GeneID" id="90766019"/>
<evidence type="ECO:0000313" key="3">
    <source>
        <dbReference type="EMBL" id="QBK29440.1"/>
    </source>
</evidence>
<evidence type="ECO:0000256" key="1">
    <source>
        <dbReference type="SAM" id="Phobius"/>
    </source>
</evidence>
<feature type="transmembrane region" description="Helical" evidence="1">
    <location>
        <begin position="266"/>
        <end position="287"/>
    </location>
</feature>
<organism evidence="3 4">
    <name type="scientific">Roseitalea porphyridii</name>
    <dbReference type="NCBI Taxonomy" id="1852022"/>
    <lineage>
        <taxon>Bacteria</taxon>
        <taxon>Pseudomonadati</taxon>
        <taxon>Pseudomonadota</taxon>
        <taxon>Alphaproteobacteria</taxon>
        <taxon>Hyphomicrobiales</taxon>
        <taxon>Ahrensiaceae</taxon>
        <taxon>Roseitalea</taxon>
    </lineage>
</organism>
<keyword evidence="1" id="KW-0472">Membrane</keyword>
<dbReference type="Proteomes" id="UP000293719">
    <property type="component" value="Chromosome"/>
</dbReference>
<sequence length="290" mass="31658">MTRPAIPQRLACAPAFALFLSVLLHAASAWAQTGVPPDDATRDAAAANAAEQARIPERIEIGLSTEIIPVTSDFTGQSLTIFGAIDNADPLVHRQGRYDIFVILEGPQADLVARRKERVFGIWMNVESQTFDNTPQSYLVASTRLARDITSLDTLARLSLGVGQIRITPDAERPRASDLETFIAALRRLKVDSGLYREFPGGVQFISQSLFRAELALPANVPLGAHRARAYLFRNGALVGQTDDTLRIAKAGFEFAVSDFARRQSLAYGIGAVVLALVIGWLGRVIFRRD</sequence>
<dbReference type="NCBIfam" id="TIGR02186">
    <property type="entry name" value="alph_Pro_TM"/>
    <property type="match status" value="1"/>
</dbReference>
<feature type="chain" id="PRO_5020584584" evidence="2">
    <location>
        <begin position="32"/>
        <end position="290"/>
    </location>
</feature>
<reference evidence="3 4" key="1">
    <citation type="journal article" date="2017" name="Int. J. Syst. Evol. Microbiol.">
        <title>Roseitalea porphyridii gen. nov., sp. nov., isolated from a red alga, and reclassification of Hoeflea suaedae Chung et al. 2013 as Pseudohoeflea suaedae gen. nov., comb. nov.</title>
        <authorList>
            <person name="Hyeon J.W."/>
            <person name="Jeong S.E."/>
            <person name="Baek K."/>
            <person name="Jeon C.O."/>
        </authorList>
    </citation>
    <scope>NUCLEOTIDE SEQUENCE [LARGE SCALE GENOMIC DNA]</scope>
    <source>
        <strain evidence="3 4">MA7-20</strain>
    </source>
</reference>
<dbReference type="KEGG" id="rpod:E0E05_01815"/>
<dbReference type="OrthoDB" id="9815212at2"/>
<dbReference type="EMBL" id="CP036532">
    <property type="protein sequence ID" value="QBK29440.1"/>
    <property type="molecule type" value="Genomic_DNA"/>
</dbReference>